<keyword evidence="3" id="KW-0472">Membrane</keyword>
<dbReference type="Pfam" id="PF25954">
    <property type="entry name" value="Beta-barrel_RND_2"/>
    <property type="match status" value="1"/>
</dbReference>
<keyword evidence="8" id="KW-1185">Reference proteome</keyword>
<dbReference type="InterPro" id="IPR006143">
    <property type="entry name" value="RND_pump_MFP"/>
</dbReference>
<dbReference type="Gene3D" id="1.10.287.470">
    <property type="entry name" value="Helix hairpin bin"/>
    <property type="match status" value="1"/>
</dbReference>
<proteinExistence type="inferred from homology"/>
<feature type="domain" description="YknX-like C-terminal permuted SH3-like" evidence="6">
    <location>
        <begin position="283"/>
        <end position="349"/>
    </location>
</feature>
<dbReference type="Gene3D" id="2.40.50.100">
    <property type="match status" value="1"/>
</dbReference>
<dbReference type="EMBL" id="RSFE01000010">
    <property type="protein sequence ID" value="RWU08844.1"/>
    <property type="molecule type" value="Genomic_DNA"/>
</dbReference>
<dbReference type="InterPro" id="IPR058625">
    <property type="entry name" value="MdtA-like_BSH"/>
</dbReference>
<dbReference type="InterPro" id="IPR058792">
    <property type="entry name" value="Beta-barrel_RND_2"/>
</dbReference>
<dbReference type="PANTHER" id="PTHR30469">
    <property type="entry name" value="MULTIDRUG RESISTANCE PROTEIN MDTA"/>
    <property type="match status" value="1"/>
</dbReference>
<keyword evidence="2" id="KW-0175">Coiled coil</keyword>
<evidence type="ECO:0000256" key="1">
    <source>
        <dbReference type="ARBA" id="ARBA00009477"/>
    </source>
</evidence>
<evidence type="ECO:0000256" key="3">
    <source>
        <dbReference type="SAM" id="Phobius"/>
    </source>
</evidence>
<name>A0A443YXY5_9GAMM</name>
<feature type="domain" description="Multidrug resistance protein MdtA-like barrel-sandwich hybrid" evidence="4">
    <location>
        <begin position="70"/>
        <end position="190"/>
    </location>
</feature>
<reference evidence="7 8" key="1">
    <citation type="submission" date="2018-12" db="EMBL/GenBank/DDBJ databases">
        <authorList>
            <person name="Li A."/>
            <person name="Zhang M."/>
            <person name="Zhu H."/>
        </authorList>
    </citation>
    <scope>NUCLEOTIDE SEQUENCE [LARGE SCALE GENOMIC DNA]</scope>
    <source>
        <strain evidence="7 8">R04H25</strain>
    </source>
</reference>
<feature type="transmembrane region" description="Helical" evidence="3">
    <location>
        <begin position="6"/>
        <end position="28"/>
    </location>
</feature>
<dbReference type="Pfam" id="PF25989">
    <property type="entry name" value="YknX_C"/>
    <property type="match status" value="1"/>
</dbReference>
<evidence type="ECO:0000256" key="2">
    <source>
        <dbReference type="SAM" id="Coils"/>
    </source>
</evidence>
<dbReference type="SUPFAM" id="SSF111369">
    <property type="entry name" value="HlyD-like secretion proteins"/>
    <property type="match status" value="1"/>
</dbReference>
<keyword evidence="3" id="KW-0812">Transmembrane</keyword>
<dbReference type="PROSITE" id="PS00430">
    <property type="entry name" value="TONB_DEPENDENT_REC_1"/>
    <property type="match status" value="1"/>
</dbReference>
<feature type="domain" description="CusB-like beta-barrel" evidence="5">
    <location>
        <begin position="202"/>
        <end position="274"/>
    </location>
</feature>
<evidence type="ECO:0000313" key="7">
    <source>
        <dbReference type="EMBL" id="RWU08844.1"/>
    </source>
</evidence>
<dbReference type="Gene3D" id="2.40.420.20">
    <property type="match status" value="1"/>
</dbReference>
<evidence type="ECO:0000313" key="8">
    <source>
        <dbReference type="Proteomes" id="UP000288789"/>
    </source>
</evidence>
<dbReference type="FunFam" id="2.40.30.170:FF:000010">
    <property type="entry name" value="Efflux RND transporter periplasmic adaptor subunit"/>
    <property type="match status" value="1"/>
</dbReference>
<evidence type="ECO:0000259" key="6">
    <source>
        <dbReference type="Pfam" id="PF25989"/>
    </source>
</evidence>
<sequence>MAARNIFNPITIFVVIAIAAAAYFFGFADPNAGKEERPQNPVPVRVQAAQISEFRDVIEALGTAQANESIVVTAQAQDIVMAVHFDDGDVVQAGDLLIELDSREEKARVQELKFRLAEANRQYQRLVDLRRQNAASQQQLETQDVQVKEIIAALEVAETQLAQKRIIAPFDGRLGIRHVSVGSLVSPGEQITTLDDVTPIKLDFNVPELFFASLRTGQSVAARSGAYPGEEFRGEILSIDSRVDPLTRSILVRATIPNDDNKLRPGMLLRVNLLRSVDETMILPEKAIVPINDRTYVYIIDAENIARQVPVTIGRRKPGIVEVLEGIEPGDKVVTEGMVRLRDGVAVTVREG</sequence>
<dbReference type="InterPro" id="IPR010916">
    <property type="entry name" value="TonB_box_CS"/>
</dbReference>
<dbReference type="PANTHER" id="PTHR30469:SF16">
    <property type="entry name" value="HAE1 FAMILY EFFLUX PUMP MFP COMPONENT"/>
    <property type="match status" value="1"/>
</dbReference>
<dbReference type="Pfam" id="PF25917">
    <property type="entry name" value="BSH_RND"/>
    <property type="match status" value="1"/>
</dbReference>
<organism evidence="7 8">
    <name type="scientific">Pseudidiomarina gelatinasegens</name>
    <dbReference type="NCBI Taxonomy" id="2487740"/>
    <lineage>
        <taxon>Bacteria</taxon>
        <taxon>Pseudomonadati</taxon>
        <taxon>Pseudomonadota</taxon>
        <taxon>Gammaproteobacteria</taxon>
        <taxon>Alteromonadales</taxon>
        <taxon>Idiomarinaceae</taxon>
        <taxon>Pseudidiomarina</taxon>
    </lineage>
</organism>
<accession>A0A443YXY5</accession>
<dbReference type="Gene3D" id="2.40.30.170">
    <property type="match status" value="1"/>
</dbReference>
<dbReference type="NCBIfam" id="TIGR01730">
    <property type="entry name" value="RND_mfp"/>
    <property type="match status" value="1"/>
</dbReference>
<protein>
    <submittedName>
        <fullName evidence="7">Efflux RND transporter periplasmic adaptor subunit</fullName>
    </submittedName>
</protein>
<evidence type="ECO:0000259" key="4">
    <source>
        <dbReference type="Pfam" id="PF25917"/>
    </source>
</evidence>
<gene>
    <name evidence="7" type="ORF">EGC76_10880</name>
</gene>
<dbReference type="RefSeq" id="WP_128353032.1">
    <property type="nucleotide sequence ID" value="NZ_CAXBCQ010000025.1"/>
</dbReference>
<comment type="caution">
    <text evidence="7">The sequence shown here is derived from an EMBL/GenBank/DDBJ whole genome shotgun (WGS) entry which is preliminary data.</text>
</comment>
<comment type="similarity">
    <text evidence="1">Belongs to the membrane fusion protein (MFP) (TC 8.A.1) family.</text>
</comment>
<dbReference type="Proteomes" id="UP000288789">
    <property type="component" value="Unassembled WGS sequence"/>
</dbReference>
<keyword evidence="3" id="KW-1133">Transmembrane helix</keyword>
<dbReference type="InterPro" id="IPR058637">
    <property type="entry name" value="YknX-like_C"/>
</dbReference>
<dbReference type="AlphaFoldDB" id="A0A443YXY5"/>
<dbReference type="OrthoDB" id="9806939at2"/>
<dbReference type="GO" id="GO:1990281">
    <property type="term" value="C:efflux pump complex"/>
    <property type="evidence" value="ECO:0007669"/>
    <property type="project" value="TreeGrafter"/>
</dbReference>
<feature type="coiled-coil region" evidence="2">
    <location>
        <begin position="102"/>
        <end position="146"/>
    </location>
</feature>
<dbReference type="GO" id="GO:0015562">
    <property type="term" value="F:efflux transmembrane transporter activity"/>
    <property type="evidence" value="ECO:0007669"/>
    <property type="project" value="TreeGrafter"/>
</dbReference>
<evidence type="ECO:0000259" key="5">
    <source>
        <dbReference type="Pfam" id="PF25954"/>
    </source>
</evidence>